<sequence>MFFLRRYVLHMLVLFCLGCFAIWSTTAPLRRQKNDPEPNEVPHDIANAGADIASVVNVARPRHGSGLRLFFLFWLVDLAATPDNLFALDLAAELVALGHVVVVESAASGELRELRGQSVYRGHRQAETKFRVKVNPALAEVLERENIISDVWKIASASFNGNDPHIILCFSTLWEKVGLRLPHDGLRRSRSRLVWYYYPPVDSRGREKDDVQDVRQISLAMANFDAVFFTSDAARQEWAKDSGKYLTFRPFLRTAETSSRFSTQVSKDRDEIRSAHRISLDGFLVTIVARPWSSKREVDLSSPTLVEIMKTRFGHDWLIVLYGDEPVQEMQQGSTLSTNIIRISDWRELLRYIAVADLHISLSLPDFAFEAIHARSFAVPVLTISSELAFRNSHDCFIMKTVKQATLEGKLNKIINKPAGVLYQVGEAGRQAVLPGFVGSAVTTRVSHLVDRLNNLLLSPRGTSKKRIGIFVQLQNPTTEFELLWPCILNVLESQGRSSVDVVMTTPQEVSSLQAAVARIRSRREVFYVIASHCEDRGADAGIFFQQLLLSQELSISPSIILKVLWNWRSDWGSHTMKTMCGSVSAARRMIGSLISDATSGMIGPARLTWNVKNQGDHGALDYFGRSESARLGMMFSWSSMSTSEFPAEKHLWIVTGGCYWVRMDIPWWEDFVFPVVTRLLVNLGPHDAACVSASCQIVSAVQWLIPSFISSHGNKVVSRKSE</sequence>
<name>A0A9P1CWU8_9DINO</name>
<dbReference type="AlphaFoldDB" id="A0A9P1CWU8"/>
<proteinExistence type="predicted"/>
<dbReference type="SUPFAM" id="SSF53756">
    <property type="entry name" value="UDP-Glycosyltransferase/glycogen phosphorylase"/>
    <property type="match status" value="1"/>
</dbReference>
<evidence type="ECO:0000313" key="1">
    <source>
        <dbReference type="EMBL" id="CAI3999133.1"/>
    </source>
</evidence>
<reference evidence="2 3" key="2">
    <citation type="submission" date="2024-05" db="EMBL/GenBank/DDBJ databases">
        <authorList>
            <person name="Chen Y."/>
            <person name="Shah S."/>
            <person name="Dougan E. K."/>
            <person name="Thang M."/>
            <person name="Chan C."/>
        </authorList>
    </citation>
    <scope>NUCLEOTIDE SEQUENCE [LARGE SCALE GENOMIC DNA]</scope>
</reference>
<accession>A0A9P1CWU8</accession>
<protein>
    <submittedName>
        <fullName evidence="1">Uncharacterized protein</fullName>
    </submittedName>
</protein>
<keyword evidence="3" id="KW-1185">Reference proteome</keyword>
<gene>
    <name evidence="1" type="ORF">C1SCF055_LOCUS25375</name>
</gene>
<evidence type="ECO:0000313" key="2">
    <source>
        <dbReference type="EMBL" id="CAL4786445.1"/>
    </source>
</evidence>
<dbReference type="EMBL" id="CAMXCT030002588">
    <property type="protein sequence ID" value="CAL4786445.1"/>
    <property type="molecule type" value="Genomic_DNA"/>
</dbReference>
<comment type="caution">
    <text evidence="1">The sequence shown here is derived from an EMBL/GenBank/DDBJ whole genome shotgun (WGS) entry which is preliminary data.</text>
</comment>
<evidence type="ECO:0000313" key="3">
    <source>
        <dbReference type="Proteomes" id="UP001152797"/>
    </source>
</evidence>
<dbReference type="EMBL" id="CAMXCT010002588">
    <property type="protein sequence ID" value="CAI3999133.1"/>
    <property type="molecule type" value="Genomic_DNA"/>
</dbReference>
<organism evidence="1">
    <name type="scientific">Cladocopium goreaui</name>
    <dbReference type="NCBI Taxonomy" id="2562237"/>
    <lineage>
        <taxon>Eukaryota</taxon>
        <taxon>Sar</taxon>
        <taxon>Alveolata</taxon>
        <taxon>Dinophyceae</taxon>
        <taxon>Suessiales</taxon>
        <taxon>Symbiodiniaceae</taxon>
        <taxon>Cladocopium</taxon>
    </lineage>
</organism>
<dbReference type="Proteomes" id="UP001152797">
    <property type="component" value="Unassembled WGS sequence"/>
</dbReference>
<reference evidence="1" key="1">
    <citation type="submission" date="2022-10" db="EMBL/GenBank/DDBJ databases">
        <authorList>
            <person name="Chen Y."/>
            <person name="Dougan E. K."/>
            <person name="Chan C."/>
            <person name="Rhodes N."/>
            <person name="Thang M."/>
        </authorList>
    </citation>
    <scope>NUCLEOTIDE SEQUENCE</scope>
</reference>
<dbReference type="EMBL" id="CAMXCT020002588">
    <property type="protein sequence ID" value="CAL1152508.1"/>
    <property type="molecule type" value="Genomic_DNA"/>
</dbReference>